<keyword evidence="6" id="KW-0067">ATP-binding</keyword>
<dbReference type="FunFam" id="3.30.300.30:FF:000007">
    <property type="entry name" value="4-coumarate--CoA ligase 2"/>
    <property type="match status" value="1"/>
</dbReference>
<dbReference type="Gene3D" id="3.30.300.30">
    <property type="match status" value="1"/>
</dbReference>
<dbReference type="CDD" id="cd05911">
    <property type="entry name" value="Firefly_Luc_like"/>
    <property type="match status" value="1"/>
</dbReference>
<evidence type="ECO:0000256" key="3">
    <source>
        <dbReference type="ARBA" id="ARBA00012532"/>
    </source>
</evidence>
<accession>A0A646QDR8</accession>
<keyword evidence="8" id="KW-0455">Luminescence</keyword>
<evidence type="ECO:0000256" key="4">
    <source>
        <dbReference type="ARBA" id="ARBA00019043"/>
    </source>
</evidence>
<dbReference type="SUPFAM" id="SSF56801">
    <property type="entry name" value="Acetyl-CoA synthetase-like"/>
    <property type="match status" value="1"/>
</dbReference>
<keyword evidence="13" id="KW-0436">Ligase</keyword>
<dbReference type="Pfam" id="PF13193">
    <property type="entry name" value="AMP-binding_C"/>
    <property type="match status" value="1"/>
</dbReference>
<name>A0A646QDR8_9MYRI</name>
<organism evidence="13">
    <name type="scientific">Hemiscolopendra marginata</name>
    <dbReference type="NCBI Taxonomy" id="943146"/>
    <lineage>
        <taxon>Eukaryota</taxon>
        <taxon>Metazoa</taxon>
        <taxon>Ecdysozoa</taxon>
        <taxon>Arthropoda</taxon>
        <taxon>Myriapoda</taxon>
        <taxon>Chilopoda</taxon>
        <taxon>Pleurostigmophora</taxon>
        <taxon>Scolopendromorpha</taxon>
        <taxon>Scolopendridae</taxon>
        <taxon>Hemiscolopendra</taxon>
    </lineage>
</organism>
<evidence type="ECO:0000256" key="5">
    <source>
        <dbReference type="ARBA" id="ARBA00022741"/>
    </source>
</evidence>
<proteinExistence type="inferred from homology"/>
<dbReference type="EC" id="1.13.12.7" evidence="3"/>
<evidence type="ECO:0000259" key="11">
    <source>
        <dbReference type="Pfam" id="PF00501"/>
    </source>
</evidence>
<protein>
    <recommendedName>
        <fullName evidence="4">Luciferin 4-monooxygenase</fullName>
        <ecNumber evidence="3">1.13.12.7</ecNumber>
    </recommendedName>
</protein>
<reference evidence="13" key="1">
    <citation type="submission" date="2018-11" db="EMBL/GenBank/DDBJ databases">
        <title>Venom-gland transcriptomics and venom proteomics of the Florida green centipede (Hemiscolopendra marginata) reveal sex-based variation in a centipede venom.</title>
        <authorList>
            <person name="Nystrom G.S."/>
            <person name="Ward M.J."/>
            <person name="Ellsworth S.A."/>
            <person name="Rokyta D.R."/>
        </authorList>
    </citation>
    <scope>NUCLEOTIDE SEQUENCE</scope>
    <source>
        <tissue evidence="13">Venom gland</tissue>
    </source>
</reference>
<dbReference type="GO" id="GO:0005524">
    <property type="term" value="F:ATP binding"/>
    <property type="evidence" value="ECO:0007669"/>
    <property type="project" value="UniProtKB-KW"/>
</dbReference>
<evidence type="ECO:0000256" key="7">
    <source>
        <dbReference type="ARBA" id="ARBA00023140"/>
    </source>
</evidence>
<keyword evidence="5" id="KW-0547">Nucleotide-binding</keyword>
<sequence length="531" mass="58058">MSNIVRSAYEDVSLPTLPYAEFIWKNFDDFGDQEAMVCGMTGRSYTYELLRLFSRKLGSALVKRGLRKGDVLGLICPNIPEFAITFLGVACVGGIITTINPTYTAEEIARQLQDSGAKFVVTVGPLADKVKEAVALCPLVEETFSIGDAEGLTPLHQIAADLGDSLVECPPINIAEDVLVMPYSSGTTGLPKGVMLTHQNITGNICQMMHPQISYTPKPAETILAILPFFHSYAMTAIMGVGLHFGGRILTLPRFETDTFLKAIHDHKPNIMYLVPPLVNFLATYPELNVDDLRNLHTIVCGAAPLSKNIVSTLLDRLHPQPIAFQEGYGMTELSPVSHVSPRDSGRIGTCGVLVPNTEAKIVDLNTGAALGPGFEGELCVRGPQVMKGYLNNPRATRETIDRDGWLHTGDIANYDDQGFFHVIDRMKELIKVKGLQVSPSELEDVLLTHPGIEDVAVIGVPDPMAGELPKAYIVPRNSFVSKEDIFAFTESKLAPHKHLKGGIEFVSMIPKTQTGKILRRELKEQIRSQA</sequence>
<keyword evidence="7" id="KW-0576">Peroxisome</keyword>
<keyword evidence="9" id="KW-0599">Photoprotein</keyword>
<dbReference type="InterPro" id="IPR025110">
    <property type="entry name" value="AMP-bd_C"/>
</dbReference>
<evidence type="ECO:0000256" key="8">
    <source>
        <dbReference type="ARBA" id="ARBA00023223"/>
    </source>
</evidence>
<evidence type="ECO:0000256" key="6">
    <source>
        <dbReference type="ARBA" id="ARBA00022840"/>
    </source>
</evidence>
<dbReference type="InterPro" id="IPR020845">
    <property type="entry name" value="AMP-binding_CS"/>
</dbReference>
<dbReference type="GO" id="GO:0005777">
    <property type="term" value="C:peroxisome"/>
    <property type="evidence" value="ECO:0007669"/>
    <property type="project" value="UniProtKB-SubCell"/>
</dbReference>
<evidence type="ECO:0000313" key="13">
    <source>
        <dbReference type="EMBL" id="MUP40768.1"/>
    </source>
</evidence>
<dbReference type="GO" id="GO:0016405">
    <property type="term" value="F:CoA-ligase activity"/>
    <property type="evidence" value="ECO:0007669"/>
    <property type="project" value="TreeGrafter"/>
</dbReference>
<feature type="domain" description="AMP-dependent synthetase/ligase" evidence="11">
    <location>
        <begin position="27"/>
        <end position="391"/>
    </location>
</feature>
<dbReference type="PROSITE" id="PS00455">
    <property type="entry name" value="AMP_BINDING"/>
    <property type="match status" value="1"/>
</dbReference>
<dbReference type="AlphaFoldDB" id="A0A646QDR8"/>
<dbReference type="GO" id="GO:0008218">
    <property type="term" value="P:bioluminescence"/>
    <property type="evidence" value="ECO:0007669"/>
    <property type="project" value="UniProtKB-KW"/>
</dbReference>
<evidence type="ECO:0000256" key="1">
    <source>
        <dbReference type="ARBA" id="ARBA00004275"/>
    </source>
</evidence>
<dbReference type="EMBL" id="GHBY01000591">
    <property type="protein sequence ID" value="MUP40768.1"/>
    <property type="molecule type" value="Transcribed_RNA"/>
</dbReference>
<comment type="catalytic activity">
    <reaction evidence="10">
        <text>firefly D-luciferin + ATP + O2 = firefly oxyluciferin + hnu + AMP + CO2 + diphosphate</text>
        <dbReference type="Rhea" id="RHEA:10732"/>
        <dbReference type="ChEBI" id="CHEBI:15379"/>
        <dbReference type="ChEBI" id="CHEBI:16526"/>
        <dbReference type="ChEBI" id="CHEBI:16792"/>
        <dbReference type="ChEBI" id="CHEBI:30212"/>
        <dbReference type="ChEBI" id="CHEBI:30616"/>
        <dbReference type="ChEBI" id="CHEBI:33019"/>
        <dbReference type="ChEBI" id="CHEBI:58038"/>
        <dbReference type="ChEBI" id="CHEBI:456215"/>
        <dbReference type="EC" id="1.13.12.7"/>
    </reaction>
</comment>
<dbReference type="InterPro" id="IPR000873">
    <property type="entry name" value="AMP-dep_synth/lig_dom"/>
</dbReference>
<dbReference type="InterPro" id="IPR042099">
    <property type="entry name" value="ANL_N_sf"/>
</dbReference>
<evidence type="ECO:0000256" key="2">
    <source>
        <dbReference type="ARBA" id="ARBA00006432"/>
    </source>
</evidence>
<evidence type="ECO:0000259" key="12">
    <source>
        <dbReference type="Pfam" id="PF13193"/>
    </source>
</evidence>
<comment type="similarity">
    <text evidence="2">Belongs to the ATP-dependent AMP-binding enzyme family.</text>
</comment>
<dbReference type="InterPro" id="IPR045851">
    <property type="entry name" value="AMP-bd_C_sf"/>
</dbReference>
<dbReference type="Gene3D" id="3.40.50.12780">
    <property type="entry name" value="N-terminal domain of ligase-like"/>
    <property type="match status" value="1"/>
</dbReference>
<dbReference type="Pfam" id="PF00501">
    <property type="entry name" value="AMP-binding"/>
    <property type="match status" value="1"/>
</dbReference>
<evidence type="ECO:0000256" key="9">
    <source>
        <dbReference type="ARBA" id="ARBA00023262"/>
    </source>
</evidence>
<feature type="domain" description="AMP-binding enzyme C-terminal" evidence="12">
    <location>
        <begin position="442"/>
        <end position="517"/>
    </location>
</feature>
<dbReference type="FunFam" id="3.40.50.12780:FF:000003">
    <property type="entry name" value="Long-chain-fatty-acid--CoA ligase FadD"/>
    <property type="match status" value="1"/>
</dbReference>
<comment type="subcellular location">
    <subcellularLocation>
        <location evidence="1">Peroxisome</location>
    </subcellularLocation>
</comment>
<dbReference type="PANTHER" id="PTHR24096">
    <property type="entry name" value="LONG-CHAIN-FATTY-ACID--COA LIGASE"/>
    <property type="match status" value="1"/>
</dbReference>
<dbReference type="PANTHER" id="PTHR24096:SF422">
    <property type="entry name" value="BCDNA.GH02901"/>
    <property type="match status" value="1"/>
</dbReference>
<evidence type="ECO:0000256" key="10">
    <source>
        <dbReference type="ARBA" id="ARBA00048497"/>
    </source>
</evidence>